<evidence type="ECO:0000256" key="1">
    <source>
        <dbReference type="SAM" id="MobiDB-lite"/>
    </source>
</evidence>
<feature type="transmembrane region" description="Helical" evidence="2">
    <location>
        <begin position="41"/>
        <end position="65"/>
    </location>
</feature>
<dbReference type="EMBL" id="QHLZ01000008">
    <property type="protein sequence ID" value="PXA64833.1"/>
    <property type="molecule type" value="Genomic_DNA"/>
</dbReference>
<name>A0A2V3DPD2_9MICC</name>
<feature type="region of interest" description="Disordered" evidence="1">
    <location>
        <begin position="194"/>
        <end position="220"/>
    </location>
</feature>
<evidence type="ECO:0000313" key="3">
    <source>
        <dbReference type="EMBL" id="PXA64833.1"/>
    </source>
</evidence>
<feature type="transmembrane region" description="Helical" evidence="2">
    <location>
        <begin position="163"/>
        <end position="184"/>
    </location>
</feature>
<keyword evidence="4" id="KW-1185">Reference proteome</keyword>
<accession>A0A2V3DPD2</accession>
<keyword evidence="2" id="KW-0812">Transmembrane</keyword>
<reference evidence="3 4" key="1">
    <citation type="submission" date="2018-05" db="EMBL/GenBank/DDBJ databases">
        <title>Genetic diversity of glacier-inhabiting Cryobacterium bacteria in China and description of Cryobacterium mengkeensis sp. nov. and Arthrobacter glacialis sp. nov.</title>
        <authorList>
            <person name="Liu Q."/>
            <person name="Xin Y.-H."/>
        </authorList>
    </citation>
    <scope>NUCLEOTIDE SEQUENCE [LARGE SCALE GENOMIC DNA]</scope>
    <source>
        <strain evidence="3 4">GP3</strain>
    </source>
</reference>
<dbReference type="AlphaFoldDB" id="A0A2V3DPD2"/>
<comment type="caution">
    <text evidence="3">The sequence shown here is derived from an EMBL/GenBank/DDBJ whole genome shotgun (WGS) entry which is preliminary data.</text>
</comment>
<proteinExistence type="predicted"/>
<sequence length="266" mass="29469">MLDRRHREWIKGLLTMNAHIRTTARPKPKRTLPKEQRGKRAAFLVQSFAAAVCIAVVLLPGIWLATTVVGKRQLAQTGIQTTATITKHHSKIRYGATGNSGVDFLIDYTFTPDHQSEECSTDVDLPLDLWETVQVGSKISVTYNAPNPSNNQPTMTLGRYLPALTNIVGIFVGVLSAGIFLWVCRVVTSRRRKSQDSEPRTDIDEGGTAKHDRSKEHRVQRDAPKAHLVEGLIWVLAIFSVSVGIFVVSIVFLGPLVVELLENVLL</sequence>
<keyword evidence="2" id="KW-0472">Membrane</keyword>
<protein>
    <recommendedName>
        <fullName evidence="5">DUF3592 domain-containing protein</fullName>
    </recommendedName>
</protein>
<feature type="transmembrane region" description="Helical" evidence="2">
    <location>
        <begin position="231"/>
        <end position="258"/>
    </location>
</feature>
<organism evidence="3 4">
    <name type="scientific">Arthrobacter psychrochitiniphilus</name>
    <dbReference type="NCBI Taxonomy" id="291045"/>
    <lineage>
        <taxon>Bacteria</taxon>
        <taxon>Bacillati</taxon>
        <taxon>Actinomycetota</taxon>
        <taxon>Actinomycetes</taxon>
        <taxon>Micrococcales</taxon>
        <taxon>Micrococcaceae</taxon>
        <taxon>Arthrobacter</taxon>
    </lineage>
</organism>
<evidence type="ECO:0000256" key="2">
    <source>
        <dbReference type="SAM" id="Phobius"/>
    </source>
</evidence>
<evidence type="ECO:0008006" key="5">
    <source>
        <dbReference type="Google" id="ProtNLM"/>
    </source>
</evidence>
<evidence type="ECO:0000313" key="4">
    <source>
        <dbReference type="Proteomes" id="UP000246303"/>
    </source>
</evidence>
<keyword evidence="2" id="KW-1133">Transmembrane helix</keyword>
<gene>
    <name evidence="3" type="ORF">CVS29_13570</name>
</gene>
<dbReference type="Proteomes" id="UP000246303">
    <property type="component" value="Unassembled WGS sequence"/>
</dbReference>